<dbReference type="PROSITE" id="PS50887">
    <property type="entry name" value="GGDEF"/>
    <property type="match status" value="1"/>
</dbReference>
<dbReference type="InterPro" id="IPR000160">
    <property type="entry name" value="GGDEF_dom"/>
</dbReference>
<dbReference type="SUPFAM" id="SSF55073">
    <property type="entry name" value="Nucleotide cyclase"/>
    <property type="match status" value="1"/>
</dbReference>
<dbReference type="RefSeq" id="WP_251971596.1">
    <property type="nucleotide sequence ID" value="NZ_AP025730.1"/>
</dbReference>
<keyword evidence="3" id="KW-0812">Transmembrane</keyword>
<gene>
    <name evidence="5" type="ORF">CATMQ487_02720</name>
</gene>
<comment type="catalytic activity">
    <reaction evidence="2">
        <text>2 GTP = 3',3'-c-di-GMP + 2 diphosphate</text>
        <dbReference type="Rhea" id="RHEA:24898"/>
        <dbReference type="ChEBI" id="CHEBI:33019"/>
        <dbReference type="ChEBI" id="CHEBI:37565"/>
        <dbReference type="ChEBI" id="CHEBI:58805"/>
        <dbReference type="EC" id="2.7.7.65"/>
    </reaction>
</comment>
<evidence type="ECO:0000256" key="2">
    <source>
        <dbReference type="ARBA" id="ARBA00034247"/>
    </source>
</evidence>
<evidence type="ECO:0000313" key="6">
    <source>
        <dbReference type="Proteomes" id="UP001057498"/>
    </source>
</evidence>
<reference evidence="5" key="1">
    <citation type="submission" date="2022-04" db="EMBL/GenBank/DDBJ databases">
        <title>Whole genome sequence of Sphaerotilus sp. FB-5.</title>
        <authorList>
            <person name="Takeda M."/>
            <person name="Narihara S."/>
            <person name="Akimoto M."/>
            <person name="Akimoto R."/>
            <person name="Nishiyashiki S."/>
            <person name="Murakami T."/>
        </authorList>
    </citation>
    <scope>NUCLEOTIDE SEQUENCE</scope>
    <source>
        <strain evidence="5">FB-5</strain>
    </source>
</reference>
<dbReference type="EMBL" id="AP025730">
    <property type="protein sequence ID" value="BDI03302.1"/>
    <property type="molecule type" value="Genomic_DNA"/>
</dbReference>
<dbReference type="EC" id="2.7.7.65" evidence="1"/>
<feature type="transmembrane region" description="Helical" evidence="3">
    <location>
        <begin position="171"/>
        <end position="193"/>
    </location>
</feature>
<organism evidence="5 6">
    <name type="scientific">Sphaerotilus microaerophilus</name>
    <dbReference type="NCBI Taxonomy" id="2914710"/>
    <lineage>
        <taxon>Bacteria</taxon>
        <taxon>Pseudomonadati</taxon>
        <taxon>Pseudomonadota</taxon>
        <taxon>Betaproteobacteria</taxon>
        <taxon>Burkholderiales</taxon>
        <taxon>Sphaerotilaceae</taxon>
        <taxon>Sphaerotilus</taxon>
    </lineage>
</organism>
<evidence type="ECO:0000256" key="1">
    <source>
        <dbReference type="ARBA" id="ARBA00012528"/>
    </source>
</evidence>
<evidence type="ECO:0000259" key="4">
    <source>
        <dbReference type="PROSITE" id="PS50887"/>
    </source>
</evidence>
<proteinExistence type="predicted"/>
<dbReference type="Gene3D" id="3.30.70.270">
    <property type="match status" value="1"/>
</dbReference>
<dbReference type="PANTHER" id="PTHR45138">
    <property type="entry name" value="REGULATORY COMPONENTS OF SENSORY TRANSDUCTION SYSTEM"/>
    <property type="match status" value="1"/>
</dbReference>
<dbReference type="InterPro" id="IPR029787">
    <property type="entry name" value="Nucleotide_cyclase"/>
</dbReference>
<keyword evidence="6" id="KW-1185">Reference proteome</keyword>
<name>A0ABN6PG84_9BURK</name>
<feature type="transmembrane region" description="Helical" evidence="3">
    <location>
        <begin position="34"/>
        <end position="51"/>
    </location>
</feature>
<dbReference type="InterPro" id="IPR043128">
    <property type="entry name" value="Rev_trsase/Diguanyl_cyclase"/>
</dbReference>
<dbReference type="Proteomes" id="UP001057498">
    <property type="component" value="Chromosome"/>
</dbReference>
<dbReference type="NCBIfam" id="TIGR00254">
    <property type="entry name" value="GGDEF"/>
    <property type="match status" value="1"/>
</dbReference>
<dbReference type="InterPro" id="IPR050469">
    <property type="entry name" value="Diguanylate_Cyclase"/>
</dbReference>
<evidence type="ECO:0000256" key="3">
    <source>
        <dbReference type="SAM" id="Phobius"/>
    </source>
</evidence>
<feature type="domain" description="GGDEF" evidence="4">
    <location>
        <begin position="255"/>
        <end position="391"/>
    </location>
</feature>
<sequence length="391" mass="42891">MEHPLIEAALAARHAPIPPTLRSRFHAFHRAHNLRFLLVINLLGQAAYFSYALADLLAVPDIAALSLATRTAFLLLTLPVVLLLFRRARSMRLLDMLLPALITLAALIWFELLTHSRSPNVATYQYASVIFIVLANLGVRVHYAPALFWSLAISAATGQGVVRLAGGFNEATLVFSLVYLPVLFFSLFISWTATHHGRRSFLLAQLDELTLQELLHANGRLRTLADTDALTGLPNRRQFDAEAERAWYHARQRGHSLALLMIDIDHFKPYNDHYGHPAGDACLRRVAGLLASHMREGEYLAGRWGGEEFAVLLTPAGPELAATVAQRLVDAVAQLAIPHGHRPDGSDVVTFSIGGALSSEPGVASLAMLVERSDARLYQAKRSGRGRAVMG</sequence>
<dbReference type="CDD" id="cd01949">
    <property type="entry name" value="GGDEF"/>
    <property type="match status" value="1"/>
</dbReference>
<accession>A0ABN6PG84</accession>
<dbReference type="SMART" id="SM00267">
    <property type="entry name" value="GGDEF"/>
    <property type="match status" value="1"/>
</dbReference>
<keyword evidence="3" id="KW-1133">Transmembrane helix</keyword>
<feature type="transmembrane region" description="Helical" evidence="3">
    <location>
        <begin position="63"/>
        <end position="85"/>
    </location>
</feature>
<feature type="transmembrane region" description="Helical" evidence="3">
    <location>
        <begin position="92"/>
        <end position="110"/>
    </location>
</feature>
<dbReference type="Pfam" id="PF00990">
    <property type="entry name" value="GGDEF"/>
    <property type="match status" value="1"/>
</dbReference>
<protein>
    <recommendedName>
        <fullName evidence="1">diguanylate cyclase</fullName>
        <ecNumber evidence="1">2.7.7.65</ecNumber>
    </recommendedName>
</protein>
<dbReference type="PANTHER" id="PTHR45138:SF9">
    <property type="entry name" value="DIGUANYLATE CYCLASE DGCM-RELATED"/>
    <property type="match status" value="1"/>
</dbReference>
<keyword evidence="3" id="KW-0472">Membrane</keyword>
<evidence type="ECO:0000313" key="5">
    <source>
        <dbReference type="EMBL" id="BDI03302.1"/>
    </source>
</evidence>